<dbReference type="InterPro" id="IPR000551">
    <property type="entry name" value="MerR-type_HTH_dom"/>
</dbReference>
<comment type="caution">
    <text evidence="2">The sequence shown here is derived from an EMBL/GenBank/DDBJ whole genome shotgun (WGS) entry which is preliminary data.</text>
</comment>
<dbReference type="AlphaFoldDB" id="A0A494YR48"/>
<dbReference type="Gene3D" id="1.10.1660.10">
    <property type="match status" value="1"/>
</dbReference>
<dbReference type="EMBL" id="RBZN01000121">
    <property type="protein sequence ID" value="RKQ11297.1"/>
    <property type="molecule type" value="Genomic_DNA"/>
</dbReference>
<feature type="domain" description="HTH merR-type" evidence="1">
    <location>
        <begin position="22"/>
        <end position="88"/>
    </location>
</feature>
<dbReference type="Proteomes" id="UP000272238">
    <property type="component" value="Unassembled WGS sequence"/>
</dbReference>
<accession>A0A494YR48</accession>
<gene>
    <name evidence="2" type="ORF">D8M03_17580</name>
</gene>
<dbReference type="SUPFAM" id="SSF46955">
    <property type="entry name" value="Putative DNA-binding domain"/>
    <property type="match status" value="1"/>
</dbReference>
<name>A0A494YR48_9BACL</name>
<sequence length="191" mass="22205">MSDISVMTDVSIGEEKLTFDNSAVSKILGVQDSTLRKYCTLMQKYHYKFAKNSVGHRIFYNKDVDVLKKIIDLKKSSSLTLEEVVKVILESNIDDTNGISDIATILTSDYSKILEGFSTFTKEQTEFNKHLIEQLQKQEIYIKNSIEARDQKLMLLIKESMEVKRQIVDAITEVKNKDMGKYKKAWWQFWK</sequence>
<keyword evidence="3" id="KW-1185">Reference proteome</keyword>
<proteinExistence type="predicted"/>
<dbReference type="RefSeq" id="WP_121216066.1">
    <property type="nucleotide sequence ID" value="NZ_JAMYWW010000003.1"/>
</dbReference>
<dbReference type="GO" id="GO:0006355">
    <property type="term" value="P:regulation of DNA-templated transcription"/>
    <property type="evidence" value="ECO:0007669"/>
    <property type="project" value="InterPro"/>
</dbReference>
<evidence type="ECO:0000313" key="2">
    <source>
        <dbReference type="EMBL" id="RKQ11297.1"/>
    </source>
</evidence>
<dbReference type="OrthoDB" id="2456581at2"/>
<dbReference type="InterPro" id="IPR009061">
    <property type="entry name" value="DNA-bd_dom_put_sf"/>
</dbReference>
<reference evidence="2 3" key="1">
    <citation type="journal article" date="2016" name="Antonie Van Leeuwenhoek">
        <title>Lysinibacillus endophyticus sp. nov., an indole-3-acetic acid producing endophytic bacterium isolated from corn root (Zea mays cv. Xinken-5).</title>
        <authorList>
            <person name="Yu J."/>
            <person name="Guan X."/>
            <person name="Liu C."/>
            <person name="Xiang W."/>
            <person name="Yu Z."/>
            <person name="Liu X."/>
            <person name="Wang G."/>
        </authorList>
    </citation>
    <scope>NUCLEOTIDE SEQUENCE [LARGE SCALE GENOMIC DNA]</scope>
    <source>
        <strain evidence="2 3">DSM 100506</strain>
    </source>
</reference>
<dbReference type="GO" id="GO:0003677">
    <property type="term" value="F:DNA binding"/>
    <property type="evidence" value="ECO:0007669"/>
    <property type="project" value="InterPro"/>
</dbReference>
<dbReference type="Pfam" id="PF13411">
    <property type="entry name" value="MerR_1"/>
    <property type="match status" value="1"/>
</dbReference>
<evidence type="ECO:0000259" key="1">
    <source>
        <dbReference type="Pfam" id="PF13411"/>
    </source>
</evidence>
<organism evidence="2 3">
    <name type="scientific">Ureibacillus endophyticus</name>
    <dbReference type="NCBI Taxonomy" id="1978490"/>
    <lineage>
        <taxon>Bacteria</taxon>
        <taxon>Bacillati</taxon>
        <taxon>Bacillota</taxon>
        <taxon>Bacilli</taxon>
        <taxon>Bacillales</taxon>
        <taxon>Caryophanaceae</taxon>
        <taxon>Ureibacillus</taxon>
    </lineage>
</organism>
<protein>
    <submittedName>
        <fullName evidence="2">MerR family transcriptional regulator</fullName>
    </submittedName>
</protein>
<evidence type="ECO:0000313" key="3">
    <source>
        <dbReference type="Proteomes" id="UP000272238"/>
    </source>
</evidence>